<comment type="caution">
    <text evidence="2">The sequence shown here is derived from an EMBL/GenBank/DDBJ whole genome shotgun (WGS) entry which is preliminary data.</text>
</comment>
<evidence type="ECO:0000313" key="2">
    <source>
        <dbReference type="EMBL" id="NBL64326.1"/>
    </source>
</evidence>
<reference evidence="3" key="1">
    <citation type="submission" date="2020-01" db="EMBL/GenBank/DDBJ databases">
        <title>Sphingomonas sp. strain CSW-10.</title>
        <authorList>
            <person name="Chen W.-M."/>
        </authorList>
    </citation>
    <scope>NUCLEOTIDE SEQUENCE [LARGE SCALE GENOMIC DNA]</scope>
    <source>
        <strain evidence="3">NST-5</strain>
    </source>
</reference>
<organism evidence="2 3">
    <name type="scientific">Flavobacterium ichthyis</name>
    <dbReference type="NCBI Taxonomy" id="2698827"/>
    <lineage>
        <taxon>Bacteria</taxon>
        <taxon>Pseudomonadati</taxon>
        <taxon>Bacteroidota</taxon>
        <taxon>Flavobacteriia</taxon>
        <taxon>Flavobacteriales</taxon>
        <taxon>Flavobacteriaceae</taxon>
        <taxon>Flavobacterium</taxon>
    </lineage>
</organism>
<gene>
    <name evidence="2" type="ORF">GV828_03810</name>
</gene>
<dbReference type="PANTHER" id="PTHR37833:SF1">
    <property type="entry name" value="SIGNAL PEPTIDE PROTEIN"/>
    <property type="match status" value="1"/>
</dbReference>
<name>A0ABW9Z649_9FLAO</name>
<dbReference type="Pfam" id="PF07610">
    <property type="entry name" value="DUF1573"/>
    <property type="match status" value="1"/>
</dbReference>
<keyword evidence="1" id="KW-0732">Signal</keyword>
<dbReference type="PROSITE" id="PS51257">
    <property type="entry name" value="PROKAR_LIPOPROTEIN"/>
    <property type="match status" value="1"/>
</dbReference>
<protein>
    <submittedName>
        <fullName evidence="2">DUF1573 domain-containing protein</fullName>
    </submittedName>
</protein>
<evidence type="ECO:0000313" key="3">
    <source>
        <dbReference type="Proteomes" id="UP000798602"/>
    </source>
</evidence>
<accession>A0ABW9Z649</accession>
<proteinExistence type="predicted"/>
<dbReference type="RefSeq" id="WP_166536149.1">
    <property type="nucleotide sequence ID" value="NZ_JAABLM010000003.1"/>
</dbReference>
<dbReference type="Proteomes" id="UP000798602">
    <property type="component" value="Unassembled WGS sequence"/>
</dbReference>
<feature type="chain" id="PRO_5046638928" evidence="1">
    <location>
        <begin position="25"/>
        <end position="175"/>
    </location>
</feature>
<evidence type="ECO:0000256" key="1">
    <source>
        <dbReference type="SAM" id="SignalP"/>
    </source>
</evidence>
<keyword evidence="3" id="KW-1185">Reference proteome</keyword>
<dbReference type="PANTHER" id="PTHR37833">
    <property type="entry name" value="LIPOPROTEIN-RELATED"/>
    <property type="match status" value="1"/>
</dbReference>
<dbReference type="EMBL" id="JAABLM010000003">
    <property type="protein sequence ID" value="NBL64326.1"/>
    <property type="molecule type" value="Genomic_DNA"/>
</dbReference>
<dbReference type="Gene3D" id="2.60.40.10">
    <property type="entry name" value="Immunoglobulins"/>
    <property type="match status" value="1"/>
</dbReference>
<sequence>MIKKTLSLLALASLAVTISCKDNASSKIQAGNVEATQSTETSTTSGETVDVANTPVNNAVPVMTFEEKEFDFGTIKEGDKVEHIFSFTNTGKGDLLIADAKGSCGCTVPQFKKEPIKPGETSTMTVTFDSTGKPGKQQKSVTITANTATGNELLTIKADVTPKAGGIGVSPKKGA</sequence>
<feature type="signal peptide" evidence="1">
    <location>
        <begin position="1"/>
        <end position="24"/>
    </location>
</feature>
<dbReference type="InterPro" id="IPR013783">
    <property type="entry name" value="Ig-like_fold"/>
</dbReference>
<dbReference type="InterPro" id="IPR011467">
    <property type="entry name" value="DUF1573"/>
</dbReference>